<dbReference type="InterPro" id="IPR050706">
    <property type="entry name" value="Cyclic-di-GMP_PDE-like"/>
</dbReference>
<dbReference type="InterPro" id="IPR029787">
    <property type="entry name" value="Nucleotide_cyclase"/>
</dbReference>
<evidence type="ECO:0000256" key="1">
    <source>
        <dbReference type="PROSITE-ProRule" id="PRU00703"/>
    </source>
</evidence>
<evidence type="ECO:0000313" key="5">
    <source>
        <dbReference type="EMBL" id="TWG87054.1"/>
    </source>
</evidence>
<dbReference type="SMART" id="SM00267">
    <property type="entry name" value="GGDEF"/>
    <property type="match status" value="1"/>
</dbReference>
<dbReference type="SUPFAM" id="SSF54631">
    <property type="entry name" value="CBS-domain pair"/>
    <property type="match status" value="1"/>
</dbReference>
<organism evidence="5 6">
    <name type="scientific">Cupriavidus gilardii J11</name>
    <dbReference type="NCBI Taxonomy" id="936133"/>
    <lineage>
        <taxon>Bacteria</taxon>
        <taxon>Pseudomonadati</taxon>
        <taxon>Pseudomonadota</taxon>
        <taxon>Betaproteobacteria</taxon>
        <taxon>Burkholderiales</taxon>
        <taxon>Burkholderiaceae</taxon>
        <taxon>Cupriavidus</taxon>
    </lineage>
</organism>
<evidence type="ECO:0000259" key="4">
    <source>
        <dbReference type="PROSITE" id="PS51371"/>
    </source>
</evidence>
<accession>A0A562BPE0</accession>
<dbReference type="GO" id="GO:0071111">
    <property type="term" value="F:cyclic-guanylate-specific phosphodiesterase activity"/>
    <property type="evidence" value="ECO:0007669"/>
    <property type="project" value="InterPro"/>
</dbReference>
<dbReference type="InterPro" id="IPR035919">
    <property type="entry name" value="EAL_sf"/>
</dbReference>
<feature type="domain" description="EAL" evidence="2">
    <location>
        <begin position="5"/>
        <end position="257"/>
    </location>
</feature>
<dbReference type="NCBIfam" id="TIGR00254">
    <property type="entry name" value="GGDEF"/>
    <property type="match status" value="1"/>
</dbReference>
<evidence type="ECO:0000259" key="3">
    <source>
        <dbReference type="PROSITE" id="PS50887"/>
    </source>
</evidence>
<dbReference type="PANTHER" id="PTHR33121">
    <property type="entry name" value="CYCLIC DI-GMP PHOSPHODIESTERASE PDEF"/>
    <property type="match status" value="1"/>
</dbReference>
<name>A0A562BPE0_9BURK</name>
<dbReference type="Proteomes" id="UP000318141">
    <property type="component" value="Unassembled WGS sequence"/>
</dbReference>
<dbReference type="Gene3D" id="3.20.20.450">
    <property type="entry name" value="EAL domain"/>
    <property type="match status" value="1"/>
</dbReference>
<keyword evidence="6" id="KW-1185">Reference proteome</keyword>
<dbReference type="Pfam" id="PF00571">
    <property type="entry name" value="CBS"/>
    <property type="match status" value="1"/>
</dbReference>
<protein>
    <submittedName>
        <fullName evidence="5">Diguanylate cyclase (GGDEF)-like protein</fullName>
    </submittedName>
</protein>
<dbReference type="EMBL" id="VLJN01000011">
    <property type="protein sequence ID" value="TWG87054.1"/>
    <property type="molecule type" value="Genomic_DNA"/>
</dbReference>
<dbReference type="Pfam" id="PF00563">
    <property type="entry name" value="EAL"/>
    <property type="match status" value="1"/>
</dbReference>
<dbReference type="PROSITE" id="PS50887">
    <property type="entry name" value="GGDEF"/>
    <property type="match status" value="1"/>
</dbReference>
<dbReference type="PANTHER" id="PTHR33121:SF76">
    <property type="entry name" value="SIGNALING PROTEIN"/>
    <property type="match status" value="1"/>
</dbReference>
<evidence type="ECO:0000259" key="2">
    <source>
        <dbReference type="PROSITE" id="PS50883"/>
    </source>
</evidence>
<dbReference type="Pfam" id="PF00990">
    <property type="entry name" value="GGDEF"/>
    <property type="match status" value="1"/>
</dbReference>
<dbReference type="InterPro" id="IPR001633">
    <property type="entry name" value="EAL_dom"/>
</dbReference>
<dbReference type="SMART" id="SM00116">
    <property type="entry name" value="CBS"/>
    <property type="match status" value="2"/>
</dbReference>
<keyword evidence="1" id="KW-0129">CBS domain</keyword>
<sequence length="618" mass="66606">MSSAVPTVPARPGEALPLHVPPLATAFQPIVRFESADLLGYEALLRGPAGTELAMPDALFRLAATPAQRVELEIRAARTAFKRFAELELPGLLFVNFSPMTLRHLLDEGGRRMAALLPDTVSANRVVVELTEQTRIGDMAAFHEAMTVMRGLGMRYALDDFGSGHANLDMLVELTPHYVKLDKSLVRGIAACSRRLEVMRALLKLLASLGAGVIAEGIEDGEELAVLRDLGVPFGQGFHLGRPLFEPPLAAPSHVIQALESSQIAVFPQAVRTGWGGPTAAQLMRPAPTVTAGQSNNDVLALFQAHPGLHAVAVVDDQGRPVGIINRQSFTDRYAAPFHRELYGKKACILMARREPVCFDKSATLEAMAKILANGDQRYLADGFIVTDGGRHIGLGTGAELIRAVTEIRMEAARYANPLTFLPGNIPLNQHIERLLEAGAAFFACYADLNHFKPFNDQYGYWKGDEMIKGAAAVLADVCDPGRDFLGHVGGDDFLVLFQSADWQVRVHEAIQRFNRAARELYNAADRAAGGIHGEDRHGHMAFFPMVSMAIGAVRVPPATELVREGLPAGIRRLGSSHVGAAAAAAKRDAKKQPSGFALVELAPLLADAGVSAGVRRY</sequence>
<dbReference type="OrthoDB" id="9813903at2"/>
<dbReference type="CDD" id="cd04598">
    <property type="entry name" value="CBS_pair_GGDEF_EAL"/>
    <property type="match status" value="1"/>
</dbReference>
<feature type="domain" description="GGDEF" evidence="3">
    <location>
        <begin position="440"/>
        <end position="589"/>
    </location>
</feature>
<dbReference type="InterPro" id="IPR043128">
    <property type="entry name" value="Rev_trsase/Diguanyl_cyclase"/>
</dbReference>
<dbReference type="PROSITE" id="PS50883">
    <property type="entry name" value="EAL"/>
    <property type="match status" value="1"/>
</dbReference>
<dbReference type="InterPro" id="IPR000644">
    <property type="entry name" value="CBS_dom"/>
</dbReference>
<comment type="caution">
    <text evidence="5">The sequence shown here is derived from an EMBL/GenBank/DDBJ whole genome shotgun (WGS) entry which is preliminary data.</text>
</comment>
<dbReference type="SMART" id="SM00052">
    <property type="entry name" value="EAL"/>
    <property type="match status" value="1"/>
</dbReference>
<dbReference type="SUPFAM" id="SSF141868">
    <property type="entry name" value="EAL domain-like"/>
    <property type="match status" value="1"/>
</dbReference>
<dbReference type="SUPFAM" id="SSF55073">
    <property type="entry name" value="Nucleotide cyclase"/>
    <property type="match status" value="1"/>
</dbReference>
<dbReference type="Gene3D" id="3.10.580.10">
    <property type="entry name" value="CBS-domain"/>
    <property type="match status" value="1"/>
</dbReference>
<feature type="domain" description="CBS" evidence="4">
    <location>
        <begin position="283"/>
        <end position="341"/>
    </location>
</feature>
<dbReference type="InterPro" id="IPR000160">
    <property type="entry name" value="GGDEF_dom"/>
</dbReference>
<dbReference type="InterPro" id="IPR046342">
    <property type="entry name" value="CBS_dom_sf"/>
</dbReference>
<dbReference type="Gene3D" id="3.30.70.270">
    <property type="match status" value="1"/>
</dbReference>
<dbReference type="AlphaFoldDB" id="A0A562BPE0"/>
<dbReference type="PROSITE" id="PS51371">
    <property type="entry name" value="CBS"/>
    <property type="match status" value="1"/>
</dbReference>
<evidence type="ECO:0000313" key="6">
    <source>
        <dbReference type="Proteomes" id="UP000318141"/>
    </source>
</evidence>
<gene>
    <name evidence="5" type="ORF">L602_001900000570</name>
</gene>
<dbReference type="CDD" id="cd01948">
    <property type="entry name" value="EAL"/>
    <property type="match status" value="1"/>
</dbReference>
<reference evidence="5 6" key="1">
    <citation type="submission" date="2019-07" db="EMBL/GenBank/DDBJ databases">
        <title>Genome sequencing of lignin-degrading bacterial isolates.</title>
        <authorList>
            <person name="Gladden J."/>
        </authorList>
    </citation>
    <scope>NUCLEOTIDE SEQUENCE [LARGE SCALE GENOMIC DNA]</scope>
    <source>
        <strain evidence="5 6">J11</strain>
    </source>
</reference>
<proteinExistence type="predicted"/>